<comment type="caution">
    <text evidence="1">The sequence shown here is derived from an EMBL/GenBank/DDBJ whole genome shotgun (WGS) entry which is preliminary data.</text>
</comment>
<dbReference type="GeneID" id="92052206"/>
<sequence>MMRTRASSSNSCRRSDRAPAYEGNALHWRNISADIPEEENCSVFVTGLPSNIGYFDLLQRVRYGHIVQSHINPPTGNHYGAAAKIVFWDRAGAGRFMAAVRHREVAFLGCRVRATWNRVRVAPQDPADLTSSRVVRVQGPREIVNEQAICVFLWSHFYFDLEEIVTIEQGQEGSILEIRFGSFWFQSENAFRFLRENHPDRQSMMVEWAHDPATLPMPRSEILVNRCQRFLQGQAVGKGR</sequence>
<reference evidence="1 2" key="1">
    <citation type="submission" date="2023-01" db="EMBL/GenBank/DDBJ databases">
        <title>Analysis of 21 Apiospora genomes using comparative genomics revels a genus with tremendous synthesis potential of carbohydrate active enzymes and secondary metabolites.</title>
        <authorList>
            <person name="Sorensen T."/>
        </authorList>
    </citation>
    <scope>NUCLEOTIDE SEQUENCE [LARGE SCALE GENOMIC DNA]</scope>
    <source>
        <strain evidence="1 2">CBS 114990</strain>
    </source>
</reference>
<dbReference type="EMBL" id="JAQQWN010000010">
    <property type="protein sequence ID" value="KAK8062735.1"/>
    <property type="molecule type" value="Genomic_DNA"/>
</dbReference>
<evidence type="ECO:0008006" key="3">
    <source>
        <dbReference type="Google" id="ProtNLM"/>
    </source>
</evidence>
<evidence type="ECO:0000313" key="1">
    <source>
        <dbReference type="EMBL" id="KAK8062735.1"/>
    </source>
</evidence>
<dbReference type="SUPFAM" id="SSF54928">
    <property type="entry name" value="RNA-binding domain, RBD"/>
    <property type="match status" value="1"/>
</dbReference>
<name>A0ABR1UXG6_9PEZI</name>
<organism evidence="1 2">
    <name type="scientific">Apiospora hydei</name>
    <dbReference type="NCBI Taxonomy" id="1337664"/>
    <lineage>
        <taxon>Eukaryota</taxon>
        <taxon>Fungi</taxon>
        <taxon>Dikarya</taxon>
        <taxon>Ascomycota</taxon>
        <taxon>Pezizomycotina</taxon>
        <taxon>Sordariomycetes</taxon>
        <taxon>Xylariomycetidae</taxon>
        <taxon>Amphisphaeriales</taxon>
        <taxon>Apiosporaceae</taxon>
        <taxon>Apiospora</taxon>
    </lineage>
</organism>
<gene>
    <name evidence="1" type="ORF">PG997_014832</name>
</gene>
<evidence type="ECO:0000313" key="2">
    <source>
        <dbReference type="Proteomes" id="UP001433268"/>
    </source>
</evidence>
<dbReference type="RefSeq" id="XP_066661334.1">
    <property type="nucleotide sequence ID" value="XM_066819146.1"/>
</dbReference>
<proteinExistence type="predicted"/>
<dbReference type="InterPro" id="IPR035979">
    <property type="entry name" value="RBD_domain_sf"/>
</dbReference>
<dbReference type="Proteomes" id="UP001433268">
    <property type="component" value="Unassembled WGS sequence"/>
</dbReference>
<keyword evidence="2" id="KW-1185">Reference proteome</keyword>
<protein>
    <recommendedName>
        <fullName evidence="3">RRM domain-containing protein</fullName>
    </recommendedName>
</protein>
<accession>A0ABR1UXG6</accession>